<dbReference type="RefSeq" id="XP_058304218.1">
    <property type="nucleotide sequence ID" value="XM_058457319.1"/>
</dbReference>
<keyword evidence="5" id="KW-1185">Reference proteome</keyword>
<evidence type="ECO:0000256" key="2">
    <source>
        <dbReference type="ARBA" id="ARBA00023043"/>
    </source>
</evidence>
<dbReference type="PROSITE" id="PS50297">
    <property type="entry name" value="ANK_REP_REGION"/>
    <property type="match status" value="1"/>
</dbReference>
<evidence type="ECO:0000256" key="1">
    <source>
        <dbReference type="ARBA" id="ARBA00022737"/>
    </source>
</evidence>
<keyword evidence="2 3" id="KW-0040">ANK repeat</keyword>
<dbReference type="AlphaFoldDB" id="A0A9W9J640"/>
<dbReference type="SUPFAM" id="SSF48403">
    <property type="entry name" value="Ankyrin repeat"/>
    <property type="match status" value="1"/>
</dbReference>
<evidence type="ECO:0000313" key="4">
    <source>
        <dbReference type="EMBL" id="KAJ5191278.1"/>
    </source>
</evidence>
<proteinExistence type="predicted"/>
<dbReference type="PROSITE" id="PS50088">
    <property type="entry name" value="ANK_REPEAT"/>
    <property type="match status" value="1"/>
</dbReference>
<sequence length="293" mass="32743">MNVLPPLDYPPVNPSDYPHIPTQTPPTMLKKMHALCASGDIQEFWEILDLPRSFPDGFDICDLSAIMIEAIKRNSVLFVKELLHRGMPVDPLYALEAIKVKAKDILETFLGNGWDINQPMSELKPPVLGYTVTDEEMTAWLLDHKADPNRQCVIDLTPLSLAVESAPISVIRLILSRGGDVRKGQLLHHAIERQSDAIDVLNLLIEKGAPINATVYEDYPSWALFPFMGLGTPLHRALERRRGDVARYLISKGANQNTKDAQGRVPLECAQMTNQLDVIEALEKGKQSCFSLR</sequence>
<comment type="caution">
    <text evidence="4">The sequence shown here is derived from an EMBL/GenBank/DDBJ whole genome shotgun (WGS) entry which is preliminary data.</text>
</comment>
<evidence type="ECO:0000313" key="5">
    <source>
        <dbReference type="Proteomes" id="UP001150904"/>
    </source>
</evidence>
<dbReference type="InterPro" id="IPR002110">
    <property type="entry name" value="Ankyrin_rpt"/>
</dbReference>
<dbReference type="SMART" id="SM00248">
    <property type="entry name" value="ANK"/>
    <property type="match status" value="5"/>
</dbReference>
<dbReference type="OrthoDB" id="426293at2759"/>
<dbReference type="PANTHER" id="PTHR24198">
    <property type="entry name" value="ANKYRIN REPEAT AND PROTEIN KINASE DOMAIN-CONTAINING PROTEIN"/>
    <property type="match status" value="1"/>
</dbReference>
<reference evidence="4" key="2">
    <citation type="journal article" date="2023" name="IMA Fungus">
        <title>Comparative genomic study of the Penicillium genus elucidates a diverse pangenome and 15 lateral gene transfer events.</title>
        <authorList>
            <person name="Petersen C."/>
            <person name="Sorensen T."/>
            <person name="Nielsen M.R."/>
            <person name="Sondergaard T.E."/>
            <person name="Sorensen J.L."/>
            <person name="Fitzpatrick D.A."/>
            <person name="Frisvad J.C."/>
            <person name="Nielsen K.L."/>
        </authorList>
    </citation>
    <scope>NUCLEOTIDE SEQUENCE</scope>
    <source>
        <strain evidence="4">IBT 15544</strain>
    </source>
</reference>
<keyword evidence="1" id="KW-0677">Repeat</keyword>
<organism evidence="4 5">
    <name type="scientific">Penicillium cinerascens</name>
    <dbReference type="NCBI Taxonomy" id="70096"/>
    <lineage>
        <taxon>Eukaryota</taxon>
        <taxon>Fungi</taxon>
        <taxon>Dikarya</taxon>
        <taxon>Ascomycota</taxon>
        <taxon>Pezizomycotina</taxon>
        <taxon>Eurotiomycetes</taxon>
        <taxon>Eurotiomycetidae</taxon>
        <taxon>Eurotiales</taxon>
        <taxon>Aspergillaceae</taxon>
        <taxon>Penicillium</taxon>
    </lineage>
</organism>
<feature type="non-terminal residue" evidence="4">
    <location>
        <position position="1"/>
    </location>
</feature>
<protein>
    <submittedName>
        <fullName evidence="4">Uncharacterized protein</fullName>
    </submittedName>
</protein>
<dbReference type="Proteomes" id="UP001150904">
    <property type="component" value="Unassembled WGS sequence"/>
</dbReference>
<dbReference type="Gene3D" id="1.25.40.20">
    <property type="entry name" value="Ankyrin repeat-containing domain"/>
    <property type="match status" value="2"/>
</dbReference>
<feature type="repeat" description="ANK" evidence="3">
    <location>
        <begin position="232"/>
        <end position="261"/>
    </location>
</feature>
<dbReference type="Pfam" id="PF12796">
    <property type="entry name" value="Ank_2"/>
    <property type="match status" value="1"/>
</dbReference>
<dbReference type="EMBL" id="JAPQKR010000016">
    <property type="protein sequence ID" value="KAJ5191278.1"/>
    <property type="molecule type" value="Genomic_DNA"/>
</dbReference>
<accession>A0A9W9J640</accession>
<dbReference type="InterPro" id="IPR036770">
    <property type="entry name" value="Ankyrin_rpt-contain_sf"/>
</dbReference>
<name>A0A9W9J640_9EURO</name>
<dbReference type="GeneID" id="83184620"/>
<gene>
    <name evidence="4" type="ORF">N7498_010263</name>
</gene>
<reference evidence="4" key="1">
    <citation type="submission" date="2022-12" db="EMBL/GenBank/DDBJ databases">
        <authorList>
            <person name="Petersen C."/>
        </authorList>
    </citation>
    <scope>NUCLEOTIDE SEQUENCE</scope>
    <source>
        <strain evidence="4">IBT 15544</strain>
    </source>
</reference>
<evidence type="ECO:0000256" key="3">
    <source>
        <dbReference type="PROSITE-ProRule" id="PRU00023"/>
    </source>
</evidence>
<dbReference type="PANTHER" id="PTHR24198:SF165">
    <property type="entry name" value="ANKYRIN REPEAT-CONTAINING PROTEIN-RELATED"/>
    <property type="match status" value="1"/>
</dbReference>